<sequence length="62" mass="6647">MSQRSGVDESDRIGFEVRQFKDHAGARNATPNAGGSKTAGNAKLTKDRGASEKARREGRAFP</sequence>
<protein>
    <submittedName>
        <fullName evidence="2">Uncharacterized protein</fullName>
    </submittedName>
</protein>
<dbReference type="KEGG" id="rec:RHECIAT_CH0002569"/>
<dbReference type="Proteomes" id="UP000008817">
    <property type="component" value="Chromosome"/>
</dbReference>
<evidence type="ECO:0000256" key="1">
    <source>
        <dbReference type="SAM" id="MobiDB-lite"/>
    </source>
</evidence>
<evidence type="ECO:0000313" key="3">
    <source>
        <dbReference type="Proteomes" id="UP000008817"/>
    </source>
</evidence>
<name>B3PQU8_RHIE6</name>
<dbReference type="HOGENOM" id="CLU_2901045_0_0_5"/>
<dbReference type="AlphaFoldDB" id="B3PQU8"/>
<evidence type="ECO:0000313" key="2">
    <source>
        <dbReference type="EMBL" id="ACE91521.1"/>
    </source>
</evidence>
<feature type="compositionally biased region" description="Basic and acidic residues" evidence="1">
    <location>
        <begin position="44"/>
        <end position="62"/>
    </location>
</feature>
<proteinExistence type="predicted"/>
<reference evidence="2 3" key="1">
    <citation type="submission" date="2008-04" db="EMBL/GenBank/DDBJ databases">
        <title>Genome diversity and DNA divergence of Rhizobium etli.</title>
        <authorList>
            <person name="Gonzalez V."/>
            <person name="Acosta J.L."/>
            <person name="Santamaria R.I."/>
            <person name="Bustos P."/>
            <person name="Hernandez-Gonzalez I.L."/>
            <person name="Fernandez J.L."/>
            <person name="Diaz R."/>
            <person name="Flores M."/>
            <person name="Mora J."/>
            <person name="Palacios R."/>
            <person name="Davila G."/>
        </authorList>
    </citation>
    <scope>NUCLEOTIDE SEQUENCE [LARGE SCALE GENOMIC DNA]</scope>
    <source>
        <strain evidence="2 3">CIAT 652</strain>
    </source>
</reference>
<organism evidence="2 3">
    <name type="scientific">Rhizobium etli (strain CIAT 652)</name>
    <dbReference type="NCBI Taxonomy" id="491916"/>
    <lineage>
        <taxon>Bacteria</taxon>
        <taxon>Pseudomonadati</taxon>
        <taxon>Pseudomonadota</taxon>
        <taxon>Alphaproteobacteria</taxon>
        <taxon>Hyphomicrobiales</taxon>
        <taxon>Rhizobiaceae</taxon>
        <taxon>Rhizobium/Agrobacterium group</taxon>
        <taxon>Rhizobium</taxon>
    </lineage>
</organism>
<dbReference type="EMBL" id="CP001074">
    <property type="protein sequence ID" value="ACE91521.1"/>
    <property type="molecule type" value="Genomic_DNA"/>
</dbReference>
<feature type="compositionally biased region" description="Basic and acidic residues" evidence="1">
    <location>
        <begin position="1"/>
        <end position="25"/>
    </location>
</feature>
<gene>
    <name evidence="2" type="ordered locus">RHECIAT_CH0002569</name>
</gene>
<feature type="compositionally biased region" description="Polar residues" evidence="1">
    <location>
        <begin position="29"/>
        <end position="39"/>
    </location>
</feature>
<feature type="region of interest" description="Disordered" evidence="1">
    <location>
        <begin position="1"/>
        <end position="62"/>
    </location>
</feature>
<accession>B3PQU8</accession>